<keyword evidence="5" id="KW-0808">Transferase</keyword>
<evidence type="ECO:0000256" key="6">
    <source>
        <dbReference type="ARBA" id="ARBA00022691"/>
    </source>
</evidence>
<evidence type="ECO:0000313" key="10">
    <source>
        <dbReference type="Proteomes" id="UP001168146"/>
    </source>
</evidence>
<dbReference type="Proteomes" id="UP001168146">
    <property type="component" value="Unassembled WGS sequence"/>
</dbReference>
<evidence type="ECO:0000256" key="2">
    <source>
        <dbReference type="ARBA" id="ARBA00004286"/>
    </source>
</evidence>
<organism evidence="9 10">
    <name type="scientific">Friedmanniomyces endolithicus</name>
    <dbReference type="NCBI Taxonomy" id="329885"/>
    <lineage>
        <taxon>Eukaryota</taxon>
        <taxon>Fungi</taxon>
        <taxon>Dikarya</taxon>
        <taxon>Ascomycota</taxon>
        <taxon>Pezizomycotina</taxon>
        <taxon>Dothideomycetes</taxon>
        <taxon>Dothideomycetidae</taxon>
        <taxon>Mycosphaerellales</taxon>
        <taxon>Teratosphaeriaceae</taxon>
        <taxon>Friedmanniomyces</taxon>
    </lineage>
</organism>
<keyword evidence="6" id="KW-0949">S-adenosyl-L-methionine</keyword>
<dbReference type="EMBL" id="JASUXU010000156">
    <property type="protein sequence ID" value="KAK0303181.1"/>
    <property type="molecule type" value="Genomic_DNA"/>
</dbReference>
<comment type="caution">
    <text evidence="9">The sequence shown here is derived from an EMBL/GenBank/DDBJ whole genome shotgun (WGS) entry which is preliminary data.</text>
</comment>
<dbReference type="InterPro" id="IPR046341">
    <property type="entry name" value="SET_dom_sf"/>
</dbReference>
<sequence>MTLPMFSYLDETRDFTIPFDIYVVKEGRREAQGLVQDQQESAGRRSEAKKLWEKLDKLPASTCVCQAPAPGEQECEDDYLNRHERVYGSLYQSFLCTELRSPDVEGQQHTADGRLFAGDEGVMTGAELTYDYNFDNFGTTRQVCYCGAPTRRGFLSKRLNAAEQKKLAKEEGEKKRKAAEEAQKHAVDEERKKKAKTDRGSSWRGWVAVDDPKTKEHLRGEEGEGGS</sequence>
<proteinExistence type="predicted"/>
<dbReference type="InterPro" id="IPR050777">
    <property type="entry name" value="SET2_Histone-Lys_MeTrsfase"/>
</dbReference>
<dbReference type="GO" id="GO:0032259">
    <property type="term" value="P:methylation"/>
    <property type="evidence" value="ECO:0007669"/>
    <property type="project" value="UniProtKB-KW"/>
</dbReference>
<dbReference type="GO" id="GO:0005694">
    <property type="term" value="C:chromosome"/>
    <property type="evidence" value="ECO:0007669"/>
    <property type="project" value="UniProtKB-SubCell"/>
</dbReference>
<keyword evidence="3" id="KW-0158">Chromosome</keyword>
<evidence type="ECO:0000256" key="1">
    <source>
        <dbReference type="ARBA" id="ARBA00004123"/>
    </source>
</evidence>
<evidence type="ECO:0000313" key="9">
    <source>
        <dbReference type="EMBL" id="KAK0303181.1"/>
    </source>
</evidence>
<dbReference type="GO" id="GO:0008168">
    <property type="term" value="F:methyltransferase activity"/>
    <property type="evidence" value="ECO:0007669"/>
    <property type="project" value="UniProtKB-KW"/>
</dbReference>
<reference evidence="9" key="1">
    <citation type="submission" date="2021-12" db="EMBL/GenBank/DDBJ databases">
        <title>Black yeast isolated from Biological Soil Crust.</title>
        <authorList>
            <person name="Kurbessoian T."/>
        </authorList>
    </citation>
    <scope>NUCLEOTIDE SEQUENCE</scope>
    <source>
        <strain evidence="9">CCFEE 5208</strain>
    </source>
</reference>
<accession>A0AAN6F3V3</accession>
<evidence type="ECO:0000256" key="7">
    <source>
        <dbReference type="ARBA" id="ARBA00023242"/>
    </source>
</evidence>
<dbReference type="SUPFAM" id="SSF82199">
    <property type="entry name" value="SET domain"/>
    <property type="match status" value="1"/>
</dbReference>
<dbReference type="GO" id="GO:0005634">
    <property type="term" value="C:nucleus"/>
    <property type="evidence" value="ECO:0007669"/>
    <property type="project" value="UniProtKB-SubCell"/>
</dbReference>
<comment type="subcellular location">
    <subcellularLocation>
        <location evidence="2">Chromosome</location>
    </subcellularLocation>
    <subcellularLocation>
        <location evidence="1">Nucleus</location>
    </subcellularLocation>
</comment>
<dbReference type="AlphaFoldDB" id="A0AAN6F3V3"/>
<dbReference type="Gene3D" id="2.170.270.10">
    <property type="entry name" value="SET domain"/>
    <property type="match status" value="1"/>
</dbReference>
<feature type="region of interest" description="Disordered" evidence="8">
    <location>
        <begin position="166"/>
        <end position="227"/>
    </location>
</feature>
<evidence type="ECO:0000256" key="8">
    <source>
        <dbReference type="SAM" id="MobiDB-lite"/>
    </source>
</evidence>
<feature type="compositionally biased region" description="Basic and acidic residues" evidence="8">
    <location>
        <begin position="210"/>
        <end position="227"/>
    </location>
</feature>
<protein>
    <submittedName>
        <fullName evidence="9">Uncharacterized protein</fullName>
    </submittedName>
</protein>
<evidence type="ECO:0000256" key="4">
    <source>
        <dbReference type="ARBA" id="ARBA00022603"/>
    </source>
</evidence>
<name>A0AAN6F3V3_9PEZI</name>
<keyword evidence="7" id="KW-0539">Nucleus</keyword>
<evidence type="ECO:0000256" key="3">
    <source>
        <dbReference type="ARBA" id="ARBA00022454"/>
    </source>
</evidence>
<feature type="compositionally biased region" description="Basic and acidic residues" evidence="8">
    <location>
        <begin position="166"/>
        <end position="201"/>
    </location>
</feature>
<gene>
    <name evidence="9" type="ORF">LTR82_017635</name>
</gene>
<evidence type="ECO:0000256" key="5">
    <source>
        <dbReference type="ARBA" id="ARBA00022679"/>
    </source>
</evidence>
<dbReference type="PANTHER" id="PTHR22884">
    <property type="entry name" value="SET DOMAIN PROTEINS"/>
    <property type="match status" value="1"/>
</dbReference>
<keyword evidence="4" id="KW-0489">Methyltransferase</keyword>